<feature type="domain" description="EGF-like" evidence="12">
    <location>
        <begin position="2882"/>
        <end position="2921"/>
    </location>
</feature>
<proteinExistence type="predicted"/>
<dbReference type="InterPro" id="IPR056590">
    <property type="entry name" value="Mua-3/Mup-4_EGF"/>
</dbReference>
<dbReference type="Pfam" id="PF00008">
    <property type="entry name" value="EGF"/>
    <property type="match status" value="1"/>
</dbReference>
<dbReference type="SMART" id="SM00327">
    <property type="entry name" value="VWA"/>
    <property type="match status" value="1"/>
</dbReference>
<sequence length="3923" mass="438383">MSRIFRENFRGRIDKYFYSILYIYIFFFPHVFPTFEQYTCKKNEFKCKIDNNCIPLIKWQDGYEDCIDGSDEVCLPWQFDCKFGYPKCISSTKISDGIIDCMSGFDESCPSHYFVCKDKSKCLDPQKYMDGTVDCDDSSDEPCPEGKFLCHDTSKCISISQFQDGISDCNDGSDEECTVTQFQCACKGKRKCIGVEKVHDGVKDCEDGSDEGLFPKNDLCPDGSKAVIQNEKLKIGKKNVSISSCPTNNPCPERLGQVCLTVGGTWRCVCKVGTVRPPGTSRCVPIEMLPQFFSRPDVNCSTVYNDMLIQYRQFYSNVPRIQFKEESSPETYESHKTNPKTFNTTNIQQPIISLDITKHHNDPIVIHSTSMNVKTTPKPESTTLNLIHIKIKKPTVNTLIQRAPIKRVKTTDNVVTIETSKSKNVSIEDFTDYDLDIPFSFYGSDCDPYIKDSCANINGTCFKNKNQTFTCQCKDDEVMNPLENKCTALVDECIDPKLNDCDENAICMDNDFSYECLCREGYIDVSLSPISKPGIKCKKLVNECKNRMLNDCDSNAICIDKPNGYTCRCQPDFADASLDRIMKPGRKCQRLINECEKVNGTNCDPIAFCTDLPIGYKCSCPKGMLDISPDYLNNPGTKCLSGKFKEIIFKYIHSFSVPDVCKESRCNPKTSVCVKLSNKTNFNDTKENNGFRCQCKYGYQDNDPTRPGFNCTQKGPDPCLDFSLHDCDPVAACHSESNGFFNCRCPKGFVDISPDSRFPGRKCKKAVDECSLGIHECDSNADCLDTATFYNCRCRTGFADVSPDPLNKPGRHCKKANQCSTSDCHAAAECRESPSGPICQCTSGFVDISRQHGRPPGRICREIINECTSNAHDCSPSAHCIDTPESFTCRCKDGYRDESTNSIERPGRVCVKSSIPDAPECNVNDPLSCDKTKHEVCLFINSNYKCVCPQGYERLPDGRCRVINECKDNRLNNCHEYAECIDLADGFSCRCKSGFIDISPKGQIGRLCKERINECLSPEKYNVDCDSHNAICIDTDSSYECKCKPGFVDISERYRKLPGRKCLEAINECSNGLLNDCSENAFCEDTKESYICTCKPGFIDVSLNITYYPGRVCVKPNNNIQIDQGKYNTYQKTTTFIEKACTSTSHCGDNESCKLTSQNKKTCQCNENCLRDNDGKCKKIQACEVHNDCDSNAICSNVFGGYKCQCRPGFYDISTDPLRRPGRMCKELINECGTQANTCSPFAECIDAIDGYSCSCLNGFVDISSIYGLEPGRKCVKTVNECSSDSLNTCDENADCIDTQDSYTCQCYSGFIDVSSSAGLAPGRVCTVETSCSKQKTDLIFLIDGSGSIGSRVFKSEVLRFIAEFVELFDIGPSKTRVGLIQYSDQIRHEFDLNQYKDKTSLLNGISNVQYLTGLTRTGAAIQHMVNEGFSTYKGARPLTSDISRVAIIMTDGRSQDNVTGPSIIARSKNIKTFSIGVTDHVLASELESIAGSPKNWFYVSKFKDLDTRLRSLIQKAACPATIKQPNLHGKCNVETQTGCNRELNEICIMVNGKASCECTKPFLRNPVTKVCGGDLCNPQLSTSCIYPELCQKTPLNNYRCICPDGYDRESLTGKCLRFESIKDVKQIEPPMKERTCNDIGGVQCSDTEICVPSDNTYVCECNRGYERNPFTGKCQIIGSCNPSYPYNCDLRKHEHCLLHPSGKYHSCQCNKGERRHPITGVCLRNECLTGEHDCDRNARCIDTDEGFICSCPYGFIDHSPEPIKKPGRLCIAELDECSTGKHNCSPDAICIDTTDGFVCRCKPGFIDFSPNPLINSGIICKPLVNECQNPNLNTCHQDAFCVDTSDSYKCICKPGYEDMDPLRNPGRRCYKPQMEDVCSVGSHSCDKNARCISKASGGYTCICNPGFIDKSPNPSDPGKVCIPLIHECDNPSLNDCDSPDRAICIDNDEGYECQCRQGFLDISPNLKAKPGRLCKTLENECFTGNHDCARDGGICEDTPDSYSCRCAYGYLDVSYDIKHRPGRKCKRLIDECATKQNDCSPDAICTDTEDSYICACPPQYIDVSTDVIHKPGRRCLLRVNECLTNQNDCSTNADCLDTPESYKCKCRDNFVDESPDKINKPGRICRPANVDECSNGSHDCHRDAICHDLSQSYTCQCKPGFIDDSPNRITLPGRRCSPRPTLPPDECKVDNINSCKVHLNEVCRLISGTPKCTCPINYERNPRTQVCNMINECLYPQLNDCHPSAECIDNEEGYECRCRNGFKDISPSGKSGRLCQPKINECQFPHLNDCHMNAICIDKDDGFDCKCKPVYQDMNPRNPGRICKELVNECSNPNLNSCDRNAYCTDKEDGYDCHCKDGFLDISPSPSLPGRACRQLIDECRDRNKNDCDKIARCIDTQDSYKCICPLNSKDISPNPAFPGRVCLQFENECVTGKHDCDPNAICHDNEQGFTCECPSGFIDRSPNKMSRSGRVCVRLVDECSTGRHTCSPKAECRDLEEGYTCECKNGYVDRSPNMASQPGRVCSPPDICPPTNECSSAAICEPLGNNDYKCTCIQGYNDQSPNGLTGRVCVRNNACRNPALNTCSRNAICYDENNGYRCECIKGYEDKSPAGSPRGRICEERQVQREPVYKHPCQDPQLHDCHINANCRSTGKDTYTCECANGFVDHSPDLVNKPGRVCHIAKSICLDSTKNDCDENGICIENDSRDGYTCKCRDGYIDQSPNKMFKPGRVCVELINECLDRSLNDCHPTAVCEDLPEGYTCRCAVNAIDQSPDKINRPGRICLNPVNECANPTLNDCSKFSDCIDKTEGYSCRCKSGYYDLNPSKPGTQCKFIINECESRTLNDCHTNAICVDTPGGYECKCKAPYRDESPRSLPGRVCRFNECLSPSTNNCDRNADCIDTDDNYICRCRNGFYDSSPNPMEPGRLCLEFQNEQSTVPTHIIRDHTIPDDIVIRTKSPQLEMTRGTYRPTVYTVPVVTERITTIRPQEEQPKGMICGKTYCNIERGEVCISGWYCGCKPDEGRGSDFEKCRPIQKTNIPLRVIARDGEPIYYSSSYGNPTNPVYLQFADEFNKDIGRSFAGTTYATKYVNSKISYITHPKMVNSSWPDGILVNFTVGTTMTEKKVDQCDMWDQLIQSLQRSNGHIGGGKLTVPSDVDLLNPCNEAPKNGDKCGNAWCDREIGEVCIANSICGCPEGQKRKDNKSKCNIVEGFQIPMWVIRDGEKNLLYNDSYGNPQDIIHKTIATRYEEGLGNCYSHTKLNDFFITSEVNDITNPKIINGTWDTGLLYNTSVYFKKGAIKIPQDVYTQVVNYITKQNNYEVGDSDLFINPTQPNPYDSCYKNHCHERGICIPDQPHGYHCECAPGFRDLDPILPGRKCLPITNYNECLKKEDNECSENARCIDQEYLYKCECLKGYTDAAPKDAVPGSVCVMDYCADVNFCPKNTTCINMEQQAECRCDHGFMDIRKSELRDSTGLPPDTFCMNIRDVNECTLGLTNCSGIAECTDKPIGYDCKCPDTYVDGNPAEPGRMCASISCGFCNYHGDCVHNEFTRNITCACTDGWSGELCEIEPSKASMILLILLALLFLLLTLCCLLYLCTKCHCFKKGPLAGAYRRSGGGIFPWNTLDASSSSESGGDFSQMSTAGDLYGHEIGIPRPKIKMSGSENTEIISSRHMANEQAAEKFTNYLEGALQIPRPFISCKTGGRNRRMADNESILSGSSSDYTIREEIEKRITTDVTTKEITTIITEDGQEEEHIVESSRRFYNDGNNIVSSNNNIHQESNKDFSDYTTNIENYQNKRNTMKQGMTSSTNLADDIYTRRNVEESKTFQESCIIEEQEKDENEEEFSVGQTRRWGKGSSLHGATEYLSDEDSVSMTSKDENIVVDKVTKHNNSRFIDNDGTEKYRSEVITTTTSTEKRIH</sequence>
<feature type="domain" description="EGF-like" evidence="12">
    <location>
        <begin position="2736"/>
        <end position="2775"/>
    </location>
</feature>
<dbReference type="FunFam" id="2.10.25.10:FF:000291">
    <property type="entry name" value="Transmembrane matrix receptor MUP-4"/>
    <property type="match status" value="2"/>
</dbReference>
<dbReference type="InterPro" id="IPR018097">
    <property type="entry name" value="EGF_Ca-bd_CS"/>
</dbReference>
<dbReference type="SMART" id="SM00192">
    <property type="entry name" value="LDLa"/>
    <property type="match status" value="5"/>
</dbReference>
<feature type="region of interest" description="Disordered" evidence="9">
    <location>
        <begin position="3841"/>
        <end position="3863"/>
    </location>
</feature>
<evidence type="ECO:0000313" key="14">
    <source>
        <dbReference type="Proteomes" id="UP000035680"/>
    </source>
</evidence>
<dbReference type="InterPro" id="IPR002035">
    <property type="entry name" value="VWF_A"/>
</dbReference>
<dbReference type="Gene3D" id="3.40.50.410">
    <property type="entry name" value="von Willebrand factor, type A domain"/>
    <property type="match status" value="1"/>
</dbReference>
<evidence type="ECO:0000256" key="5">
    <source>
        <dbReference type="ARBA" id="ARBA00022989"/>
    </source>
</evidence>
<feature type="domain" description="SEA" evidence="11">
    <location>
        <begin position="3210"/>
        <end position="3335"/>
    </location>
</feature>
<keyword evidence="4" id="KW-0677">Repeat</keyword>
<dbReference type="SUPFAM" id="SSF82671">
    <property type="entry name" value="SEA domain"/>
    <property type="match status" value="1"/>
</dbReference>
<feature type="domain" description="EGF-like" evidence="12">
    <location>
        <begin position="489"/>
        <end position="528"/>
    </location>
</feature>
<feature type="domain" description="EGF-like" evidence="12">
    <location>
        <begin position="3385"/>
        <end position="3424"/>
    </location>
</feature>
<dbReference type="InterPro" id="IPR057353">
    <property type="entry name" value="TNFR_nem"/>
</dbReference>
<feature type="domain" description="EGF-like" evidence="12">
    <location>
        <begin position="1774"/>
        <end position="1812"/>
    </location>
</feature>
<dbReference type="WBParaSite" id="SVE_1593500.1">
    <property type="protein sequence ID" value="SVE_1593500.1"/>
    <property type="gene ID" value="SVE_1593500"/>
</dbReference>
<dbReference type="Proteomes" id="UP000035680">
    <property type="component" value="Unassembled WGS sequence"/>
</dbReference>
<feature type="domain" description="EGF-like" evidence="12">
    <location>
        <begin position="3337"/>
        <end position="3374"/>
    </location>
</feature>
<feature type="domain" description="EGF-like" evidence="12">
    <location>
        <begin position="2327"/>
        <end position="2366"/>
    </location>
</feature>
<evidence type="ECO:0000313" key="15">
    <source>
        <dbReference type="WBParaSite" id="SVE_1593500.1"/>
    </source>
</evidence>
<keyword evidence="1 8" id="KW-0245">EGF-like domain</keyword>
<dbReference type="PROSITE" id="PS00022">
    <property type="entry name" value="EGF_1"/>
    <property type="match status" value="1"/>
</dbReference>
<dbReference type="InterPro" id="IPR002172">
    <property type="entry name" value="LDrepeatLR_classA_rpt"/>
</dbReference>
<keyword evidence="5 10" id="KW-1133">Transmembrane helix</keyword>
<dbReference type="PROSITE" id="PS01186">
    <property type="entry name" value="EGF_2"/>
    <property type="match status" value="1"/>
</dbReference>
<dbReference type="STRING" id="75913.A0A0K0FUC3"/>
<dbReference type="Pfam" id="PF00057">
    <property type="entry name" value="Ldl_recept_a"/>
    <property type="match status" value="1"/>
</dbReference>
<feature type="domain" description="SEA" evidence="11">
    <location>
        <begin position="3034"/>
        <end position="3166"/>
    </location>
</feature>
<feature type="domain" description="EGF-like" evidence="12">
    <location>
        <begin position="1978"/>
        <end position="2017"/>
    </location>
</feature>
<dbReference type="PRINTS" id="PR00261">
    <property type="entry name" value="LDLRECEPTOR"/>
</dbReference>
<dbReference type="CDD" id="cd00112">
    <property type="entry name" value="LDLa"/>
    <property type="match status" value="3"/>
</dbReference>
<dbReference type="SUPFAM" id="SSF53300">
    <property type="entry name" value="vWA-like"/>
    <property type="match status" value="1"/>
</dbReference>
<dbReference type="InterPro" id="IPR009030">
    <property type="entry name" value="Growth_fac_rcpt_cys_sf"/>
</dbReference>
<dbReference type="SMART" id="SM00179">
    <property type="entry name" value="EGF_CA"/>
    <property type="match status" value="40"/>
</dbReference>
<dbReference type="InterPro" id="IPR036465">
    <property type="entry name" value="vWFA_dom_sf"/>
</dbReference>
<dbReference type="SUPFAM" id="SSF57424">
    <property type="entry name" value="LDL receptor-like module"/>
    <property type="match status" value="4"/>
</dbReference>
<feature type="domain" description="EGF-like" evidence="12">
    <location>
        <begin position="2079"/>
        <end position="2117"/>
    </location>
</feature>
<dbReference type="PROSITE" id="PS50234">
    <property type="entry name" value="VWFA"/>
    <property type="match status" value="1"/>
</dbReference>
<dbReference type="Pfam" id="PF12661">
    <property type="entry name" value="hEGF"/>
    <property type="match status" value="3"/>
</dbReference>
<dbReference type="InterPro" id="IPR000082">
    <property type="entry name" value="SEA_dom"/>
</dbReference>
<feature type="domain" description="EGF-like" evidence="12">
    <location>
        <begin position="962"/>
        <end position="1001"/>
    </location>
</feature>
<feature type="domain" description="VWFA" evidence="13">
    <location>
        <begin position="1338"/>
        <end position="1517"/>
    </location>
</feature>
<evidence type="ECO:0000259" key="12">
    <source>
        <dbReference type="PROSITE" id="PS50026"/>
    </source>
</evidence>
<dbReference type="InterPro" id="IPR013032">
    <property type="entry name" value="EGF-like_CS"/>
</dbReference>
<feature type="domain" description="EGF-like" evidence="12">
    <location>
        <begin position="3489"/>
        <end position="3527"/>
    </location>
</feature>
<accession>A0A0K0FUC3</accession>
<feature type="domain" description="EGF-like" evidence="12">
    <location>
        <begin position="1724"/>
        <end position="1762"/>
    </location>
</feature>
<dbReference type="CDD" id="cd00054">
    <property type="entry name" value="EGF_CA"/>
    <property type="match status" value="9"/>
</dbReference>
<dbReference type="SUPFAM" id="SSF57196">
    <property type="entry name" value="EGF/Laminin"/>
    <property type="match status" value="7"/>
</dbReference>
<evidence type="ECO:0000256" key="9">
    <source>
        <dbReference type="SAM" id="MobiDB-lite"/>
    </source>
</evidence>
<feature type="domain" description="EGF-like" evidence="12">
    <location>
        <begin position="2029"/>
        <end position="2067"/>
    </location>
</feature>
<reference evidence="14" key="1">
    <citation type="submission" date="2014-07" db="EMBL/GenBank/DDBJ databases">
        <authorList>
            <person name="Martin A.A"/>
            <person name="De Silva N."/>
        </authorList>
    </citation>
    <scope>NUCLEOTIDE SEQUENCE</scope>
</reference>
<keyword evidence="6 8" id="KW-1015">Disulfide bond</keyword>
<dbReference type="PRINTS" id="PR00453">
    <property type="entry name" value="VWFADOMAIN"/>
</dbReference>
<feature type="domain" description="EGF-like" evidence="12">
    <location>
        <begin position="2526"/>
        <end position="2564"/>
    </location>
</feature>
<dbReference type="InterPro" id="IPR036364">
    <property type="entry name" value="SEA_dom_sf"/>
</dbReference>
<evidence type="ECO:0000259" key="11">
    <source>
        <dbReference type="PROSITE" id="PS50024"/>
    </source>
</evidence>
<dbReference type="InterPro" id="IPR024731">
    <property type="entry name" value="NELL2-like_EGF"/>
</dbReference>
<feature type="transmembrane region" description="Helical" evidence="10">
    <location>
        <begin position="3578"/>
        <end position="3599"/>
    </location>
</feature>
<feature type="domain" description="EGF-like" evidence="12">
    <location>
        <begin position="2683"/>
        <end position="2724"/>
    </location>
</feature>
<keyword evidence="3" id="KW-0732">Signal</keyword>
<dbReference type="Pfam" id="PF25478">
    <property type="entry name" value="EGF_Mua-3"/>
    <property type="match status" value="1"/>
</dbReference>
<feature type="domain" description="EGF-like" evidence="12">
    <location>
        <begin position="1065"/>
        <end position="1104"/>
    </location>
</feature>
<keyword evidence="14" id="KW-1185">Reference proteome</keyword>
<dbReference type="InterPro" id="IPR000742">
    <property type="entry name" value="EGF"/>
</dbReference>
<feature type="domain" description="EGF-like" evidence="12">
    <location>
        <begin position="2377"/>
        <end position="2425"/>
    </location>
</feature>
<feature type="domain" description="EGF-like" evidence="12">
    <location>
        <begin position="1228"/>
        <end position="1266"/>
    </location>
</feature>
<feature type="domain" description="EGF-like" evidence="12">
    <location>
        <begin position="2130"/>
        <end position="2168"/>
    </location>
</feature>
<dbReference type="Pfam" id="PF12947">
    <property type="entry name" value="EGF_3"/>
    <property type="match status" value="2"/>
</dbReference>
<protein>
    <submittedName>
        <fullName evidence="15">Transmembrane cell adhesion receptor mua-3 (projected from Caenorhabditis elegans ortholog mua-3)</fullName>
    </submittedName>
</protein>
<dbReference type="SMART" id="SM00181">
    <property type="entry name" value="EGF"/>
    <property type="match status" value="48"/>
</dbReference>
<dbReference type="PANTHER" id="PTHR12916">
    <property type="entry name" value="CYTOCHROME C OXIDASE POLYPEPTIDE VIC-2"/>
    <property type="match status" value="1"/>
</dbReference>
<dbReference type="Pfam" id="PF23427">
    <property type="entry name" value="EGF_4"/>
    <property type="match status" value="1"/>
</dbReference>
<dbReference type="PROSITE" id="PS50024">
    <property type="entry name" value="SEA"/>
    <property type="match status" value="2"/>
</dbReference>
<evidence type="ECO:0000256" key="10">
    <source>
        <dbReference type="SAM" id="Phobius"/>
    </source>
</evidence>
<organism evidence="14 15">
    <name type="scientific">Strongyloides venezuelensis</name>
    <name type="common">Threadworm</name>
    <dbReference type="NCBI Taxonomy" id="75913"/>
    <lineage>
        <taxon>Eukaryota</taxon>
        <taxon>Metazoa</taxon>
        <taxon>Ecdysozoa</taxon>
        <taxon>Nematoda</taxon>
        <taxon>Chromadorea</taxon>
        <taxon>Rhabditida</taxon>
        <taxon>Tylenchina</taxon>
        <taxon>Panagrolaimomorpha</taxon>
        <taxon>Strongyloidoidea</taxon>
        <taxon>Strongyloididae</taxon>
        <taxon>Strongyloides</taxon>
    </lineage>
</organism>
<feature type="domain" description="EGF-like" evidence="12">
    <location>
        <begin position="1875"/>
        <end position="1914"/>
    </location>
</feature>
<feature type="domain" description="EGF-like" evidence="12">
    <location>
        <begin position="3534"/>
        <end position="3570"/>
    </location>
</feature>
<evidence type="ECO:0000256" key="3">
    <source>
        <dbReference type="ARBA" id="ARBA00022729"/>
    </source>
</evidence>
<feature type="domain" description="EGF-like" evidence="12">
    <location>
        <begin position="2631"/>
        <end position="2671"/>
    </location>
</feature>
<feature type="domain" description="EGF-like" evidence="12">
    <location>
        <begin position="540"/>
        <end position="579"/>
    </location>
</feature>
<feature type="domain" description="EGF-like" evidence="12">
    <location>
        <begin position="2573"/>
        <end position="2612"/>
    </location>
</feature>
<dbReference type="InterPro" id="IPR049883">
    <property type="entry name" value="NOTCH1_EGF-like"/>
</dbReference>
<keyword evidence="10" id="KW-0472">Membrane</keyword>
<feature type="domain" description="EGF-like" evidence="12">
    <location>
        <begin position="2230"/>
        <end position="2269"/>
    </location>
</feature>
<dbReference type="PROSITE" id="PS01187">
    <property type="entry name" value="EGF_CA"/>
    <property type="match status" value="3"/>
</dbReference>
<feature type="domain" description="EGF-like" evidence="12">
    <location>
        <begin position="863"/>
        <end position="901"/>
    </location>
</feature>
<feature type="disulfide bond" evidence="8">
    <location>
        <begin position="3541"/>
        <end position="3558"/>
    </location>
</feature>
<dbReference type="Pfam" id="PF25314">
    <property type="entry name" value="TNFR_nem"/>
    <property type="match status" value="2"/>
</dbReference>
<evidence type="ECO:0000259" key="13">
    <source>
        <dbReference type="PROSITE" id="PS50234"/>
    </source>
</evidence>
<evidence type="ECO:0000256" key="1">
    <source>
        <dbReference type="ARBA" id="ARBA00022536"/>
    </source>
</evidence>
<evidence type="ECO:0000256" key="2">
    <source>
        <dbReference type="ARBA" id="ARBA00022692"/>
    </source>
</evidence>
<feature type="domain" description="EGF-like" evidence="12">
    <location>
        <begin position="815"/>
        <end position="851"/>
    </location>
</feature>
<feature type="domain" description="EGF-like" evidence="12">
    <location>
        <begin position="3433"/>
        <end position="3470"/>
    </location>
</feature>
<feature type="domain" description="EGF-like" evidence="12">
    <location>
        <begin position="2787"/>
        <end position="2826"/>
    </location>
</feature>
<reference evidence="15" key="2">
    <citation type="submission" date="2015-08" db="UniProtKB">
        <authorList>
            <consortium name="WormBaseParasite"/>
        </authorList>
    </citation>
    <scope>IDENTIFICATION</scope>
</reference>
<feature type="domain" description="EGF-like" evidence="12">
    <location>
        <begin position="2477"/>
        <end position="2515"/>
    </location>
</feature>
<feature type="disulfide bond" evidence="8">
    <location>
        <begin position="3560"/>
        <end position="3569"/>
    </location>
</feature>
<evidence type="ECO:0000256" key="8">
    <source>
        <dbReference type="PROSITE-ProRule" id="PRU00076"/>
    </source>
</evidence>
<evidence type="ECO:0000256" key="6">
    <source>
        <dbReference type="ARBA" id="ARBA00023157"/>
    </source>
</evidence>
<feature type="domain" description="EGF-like" evidence="12">
    <location>
        <begin position="2279"/>
        <end position="2318"/>
    </location>
</feature>
<dbReference type="PROSITE" id="PS00010">
    <property type="entry name" value="ASX_HYDROXYL"/>
    <property type="match status" value="31"/>
</dbReference>
<feature type="domain" description="EGF-like" evidence="12">
    <location>
        <begin position="766"/>
        <end position="804"/>
    </location>
</feature>
<dbReference type="PROSITE" id="PS50068">
    <property type="entry name" value="LDLRA_2"/>
    <property type="match status" value="5"/>
</dbReference>
<dbReference type="InterPro" id="IPR000152">
    <property type="entry name" value="EGF-type_Asp/Asn_hydroxyl_site"/>
</dbReference>
<dbReference type="GO" id="GO:0005509">
    <property type="term" value="F:calcium ion binding"/>
    <property type="evidence" value="ECO:0007669"/>
    <property type="project" value="InterPro"/>
</dbReference>
<comment type="caution">
    <text evidence="8">Lacks conserved residue(s) required for the propagation of feature annotation.</text>
</comment>
<evidence type="ECO:0000256" key="7">
    <source>
        <dbReference type="ARBA" id="ARBA00023180"/>
    </source>
</evidence>
<dbReference type="FunFam" id="3.40.50.410:FF:000047">
    <property type="entry name" value="von Willebrand factor A domain containing 2"/>
    <property type="match status" value="1"/>
</dbReference>
<evidence type="ECO:0000256" key="4">
    <source>
        <dbReference type="ARBA" id="ARBA00022737"/>
    </source>
</evidence>
<dbReference type="PANTHER" id="PTHR12916:SF4">
    <property type="entry name" value="UNINFLATABLE, ISOFORM C"/>
    <property type="match status" value="1"/>
</dbReference>
<keyword evidence="7" id="KW-0325">Glycoprotein</keyword>
<dbReference type="Pfam" id="PF00092">
    <property type="entry name" value="VWA"/>
    <property type="match status" value="1"/>
</dbReference>
<feature type="disulfide bond" evidence="8">
    <location>
        <begin position="2695"/>
        <end position="2712"/>
    </location>
</feature>
<dbReference type="InterPro" id="IPR036055">
    <property type="entry name" value="LDL_receptor-like_sf"/>
</dbReference>
<feature type="domain" description="EGF-like" evidence="12">
    <location>
        <begin position="2427"/>
        <end position="2465"/>
    </location>
</feature>
<name>A0A0K0FUC3_STRVS</name>
<feature type="domain" description="EGF-like" evidence="12">
    <location>
        <begin position="1824"/>
        <end position="1863"/>
    </location>
</feature>
<dbReference type="SMART" id="SM00200">
    <property type="entry name" value="SEA"/>
    <property type="match status" value="2"/>
</dbReference>
<dbReference type="InterPro" id="IPR001881">
    <property type="entry name" value="EGF-like_Ca-bd_dom"/>
</dbReference>
<dbReference type="SUPFAM" id="SSF57184">
    <property type="entry name" value="Growth factor receptor domain"/>
    <property type="match status" value="4"/>
</dbReference>
<dbReference type="Gene3D" id="4.10.400.10">
    <property type="entry name" value="Low-density Lipoprotein Receptor"/>
    <property type="match status" value="4"/>
</dbReference>
<feature type="domain" description="EGF-like" evidence="12">
    <location>
        <begin position="2835"/>
        <end position="2874"/>
    </location>
</feature>
<feature type="domain" description="EGF-like" evidence="12">
    <location>
        <begin position="1179"/>
        <end position="1216"/>
    </location>
</feature>
<feature type="domain" description="EGF-like" evidence="12">
    <location>
        <begin position="1278"/>
        <end position="1317"/>
    </location>
</feature>
<feature type="transmembrane region" description="Helical" evidence="10">
    <location>
        <begin position="16"/>
        <end position="35"/>
    </location>
</feature>
<keyword evidence="2 10" id="KW-0812">Transmembrane</keyword>
<dbReference type="Pfam" id="PF07645">
    <property type="entry name" value="EGF_CA"/>
    <property type="match status" value="24"/>
</dbReference>
<dbReference type="PROSITE" id="PS50026">
    <property type="entry name" value="EGF_3"/>
    <property type="match status" value="37"/>
</dbReference>
<dbReference type="Gene3D" id="2.10.25.10">
    <property type="entry name" value="Laminin"/>
    <property type="match status" value="32"/>
</dbReference>